<evidence type="ECO:0000256" key="1">
    <source>
        <dbReference type="SAM" id="MobiDB-lite"/>
    </source>
</evidence>
<feature type="compositionally biased region" description="Polar residues" evidence="1">
    <location>
        <begin position="12"/>
        <end position="23"/>
    </location>
</feature>
<feature type="region of interest" description="Disordered" evidence="1">
    <location>
        <begin position="1"/>
        <end position="45"/>
    </location>
</feature>
<name>A0A4Z2F5M0_9TELE</name>
<sequence length="213" mass="23597">MRHKETLRHPSTAWQARKTQPANQDRRPNRPIRTVRPNRPIRTFRPNHSMKFIGLSPEEPCGLRVLPKETTEVSRPGDTMHTLSPMSPPAQVGVKRKMQSGEKIIFAAPIMAMSRWKPMVTKDVGCHESLSNAESRREEAGGASGDSSLKETLDSGFWAAVRLLERAGVWCGGTAVEPNVTDLLFSDWLMGGFTVKPEPFPGVVAGALPISYR</sequence>
<gene>
    <name evidence="2" type="ORF">EYF80_053299</name>
</gene>
<accession>A0A4Z2F5M0</accession>
<evidence type="ECO:0000313" key="3">
    <source>
        <dbReference type="Proteomes" id="UP000314294"/>
    </source>
</evidence>
<protein>
    <submittedName>
        <fullName evidence="2">Uncharacterized protein</fullName>
    </submittedName>
</protein>
<reference evidence="2 3" key="1">
    <citation type="submission" date="2019-03" db="EMBL/GenBank/DDBJ databases">
        <title>First draft genome of Liparis tanakae, snailfish: a comprehensive survey of snailfish specific genes.</title>
        <authorList>
            <person name="Kim W."/>
            <person name="Song I."/>
            <person name="Jeong J.-H."/>
            <person name="Kim D."/>
            <person name="Kim S."/>
            <person name="Ryu S."/>
            <person name="Song J.Y."/>
            <person name="Lee S.K."/>
        </authorList>
    </citation>
    <scope>NUCLEOTIDE SEQUENCE [LARGE SCALE GENOMIC DNA]</scope>
    <source>
        <tissue evidence="2">Muscle</tissue>
    </source>
</reference>
<keyword evidence="3" id="KW-1185">Reference proteome</keyword>
<organism evidence="2 3">
    <name type="scientific">Liparis tanakae</name>
    <name type="common">Tanaka's snailfish</name>
    <dbReference type="NCBI Taxonomy" id="230148"/>
    <lineage>
        <taxon>Eukaryota</taxon>
        <taxon>Metazoa</taxon>
        <taxon>Chordata</taxon>
        <taxon>Craniata</taxon>
        <taxon>Vertebrata</taxon>
        <taxon>Euteleostomi</taxon>
        <taxon>Actinopterygii</taxon>
        <taxon>Neopterygii</taxon>
        <taxon>Teleostei</taxon>
        <taxon>Neoteleostei</taxon>
        <taxon>Acanthomorphata</taxon>
        <taxon>Eupercaria</taxon>
        <taxon>Perciformes</taxon>
        <taxon>Cottioidei</taxon>
        <taxon>Cottales</taxon>
        <taxon>Liparidae</taxon>
        <taxon>Liparis</taxon>
    </lineage>
</organism>
<dbReference type="Proteomes" id="UP000314294">
    <property type="component" value="Unassembled WGS sequence"/>
</dbReference>
<proteinExistence type="predicted"/>
<dbReference type="AlphaFoldDB" id="A0A4Z2F5M0"/>
<dbReference type="EMBL" id="SRLO01001605">
    <property type="protein sequence ID" value="TNN36536.1"/>
    <property type="molecule type" value="Genomic_DNA"/>
</dbReference>
<feature type="region of interest" description="Disordered" evidence="1">
    <location>
        <begin position="128"/>
        <end position="149"/>
    </location>
</feature>
<evidence type="ECO:0000313" key="2">
    <source>
        <dbReference type="EMBL" id="TNN36536.1"/>
    </source>
</evidence>
<comment type="caution">
    <text evidence="2">The sequence shown here is derived from an EMBL/GenBank/DDBJ whole genome shotgun (WGS) entry which is preliminary data.</text>
</comment>